<gene>
    <name evidence="1" type="ORF">GA0061102_103533</name>
</gene>
<dbReference type="AlphaFoldDB" id="A0A1C3WP36"/>
<accession>A0A1C3WP36</accession>
<dbReference type="STRING" id="411945.GA0061102_103533"/>
<name>A0A1C3WP36_9HYPH</name>
<sequence length="90" mass="9680">MKVSALKPAADPGSGSLRLLATFDLELSDQIRLYGLRLLQAPDGRRIVYAAQSGSRRTATFDPLLAERITQLASQTYSEATTAHGSNSKS</sequence>
<keyword evidence="2" id="KW-1185">Reference proteome</keyword>
<evidence type="ECO:0000313" key="1">
    <source>
        <dbReference type="EMBL" id="SCB41852.1"/>
    </source>
</evidence>
<reference evidence="2" key="1">
    <citation type="submission" date="2016-08" db="EMBL/GenBank/DDBJ databases">
        <authorList>
            <person name="Varghese N."/>
            <person name="Submissions Spin"/>
        </authorList>
    </citation>
    <scope>NUCLEOTIDE SEQUENCE [LARGE SCALE GENOMIC DNA]</scope>
    <source>
        <strain evidence="2">HAMBI 2971</strain>
    </source>
</reference>
<dbReference type="Proteomes" id="UP000199435">
    <property type="component" value="Unassembled WGS sequence"/>
</dbReference>
<organism evidence="1 2">
    <name type="scientific">Rhizobium miluonense</name>
    <dbReference type="NCBI Taxonomy" id="411945"/>
    <lineage>
        <taxon>Bacteria</taxon>
        <taxon>Pseudomonadati</taxon>
        <taxon>Pseudomonadota</taxon>
        <taxon>Alphaproteobacteria</taxon>
        <taxon>Hyphomicrobiales</taxon>
        <taxon>Rhizobiaceae</taxon>
        <taxon>Rhizobium/Agrobacterium group</taxon>
        <taxon>Rhizobium</taxon>
    </lineage>
</organism>
<proteinExistence type="predicted"/>
<protein>
    <submittedName>
        <fullName evidence="1">Uncharacterized protein</fullName>
    </submittedName>
</protein>
<dbReference type="EMBL" id="FMAH01000035">
    <property type="protein sequence ID" value="SCB41852.1"/>
    <property type="molecule type" value="Genomic_DNA"/>
</dbReference>
<evidence type="ECO:0000313" key="2">
    <source>
        <dbReference type="Proteomes" id="UP000199435"/>
    </source>
</evidence>